<keyword evidence="2" id="KW-1185">Reference proteome</keyword>
<dbReference type="EMBL" id="OZ020103">
    <property type="protein sequence ID" value="CAK9277164.1"/>
    <property type="molecule type" value="Genomic_DNA"/>
</dbReference>
<sequence length="74" mass="8136">MMAPSGWQDLGDWVMCCNLIFRWDAVSQLPSERWKLSLAGPCLGRFVSSRNARSLLDGAEIVLAACDDSTSRSS</sequence>
<protein>
    <submittedName>
        <fullName evidence="1">Uncharacterized protein</fullName>
    </submittedName>
</protein>
<dbReference type="Proteomes" id="UP001497444">
    <property type="component" value="Chromosome 8"/>
</dbReference>
<proteinExistence type="predicted"/>
<name>A0ABP0XDG7_9BRYO</name>
<organism evidence="1 2">
    <name type="scientific">Sphagnum jensenii</name>
    <dbReference type="NCBI Taxonomy" id="128206"/>
    <lineage>
        <taxon>Eukaryota</taxon>
        <taxon>Viridiplantae</taxon>
        <taxon>Streptophyta</taxon>
        <taxon>Embryophyta</taxon>
        <taxon>Bryophyta</taxon>
        <taxon>Sphagnophytina</taxon>
        <taxon>Sphagnopsida</taxon>
        <taxon>Sphagnales</taxon>
        <taxon>Sphagnaceae</taxon>
        <taxon>Sphagnum</taxon>
    </lineage>
</organism>
<reference evidence="1" key="1">
    <citation type="submission" date="2024-02" db="EMBL/GenBank/DDBJ databases">
        <authorList>
            <consortium name="ELIXIR-Norway"/>
            <consortium name="Elixir Norway"/>
        </authorList>
    </citation>
    <scope>NUCLEOTIDE SEQUENCE</scope>
</reference>
<evidence type="ECO:0000313" key="2">
    <source>
        <dbReference type="Proteomes" id="UP001497444"/>
    </source>
</evidence>
<evidence type="ECO:0000313" key="1">
    <source>
        <dbReference type="EMBL" id="CAK9277164.1"/>
    </source>
</evidence>
<accession>A0ABP0XDG7</accession>
<gene>
    <name evidence="1" type="ORF">CSSPJE1EN1_LOCUS22642</name>
</gene>